<dbReference type="PROSITE" id="PS51832">
    <property type="entry name" value="HD_GYP"/>
    <property type="match status" value="1"/>
</dbReference>
<dbReference type="SUPFAM" id="SSF109604">
    <property type="entry name" value="HD-domain/PDEase-like"/>
    <property type="match status" value="1"/>
</dbReference>
<dbReference type="OrthoDB" id="9804747at2"/>
<dbReference type="Pfam" id="PF13487">
    <property type="entry name" value="HD_5"/>
    <property type="match status" value="1"/>
</dbReference>
<keyword evidence="2" id="KW-0378">Hydrolase</keyword>
<protein>
    <submittedName>
        <fullName evidence="2">Cyclic di-GMP phosphodiesterase response regulator RpfG</fullName>
        <ecNumber evidence="2">3.1.4.52</ecNumber>
    </submittedName>
</protein>
<dbReference type="EMBL" id="CYXZ01000044">
    <property type="protein sequence ID" value="CUN31466.1"/>
    <property type="molecule type" value="Genomic_DNA"/>
</dbReference>
<dbReference type="EC" id="3.1.4.52" evidence="2"/>
<accession>A0A173VXW4</accession>
<evidence type="ECO:0000259" key="1">
    <source>
        <dbReference type="PROSITE" id="PS51832"/>
    </source>
</evidence>
<evidence type="ECO:0000313" key="2">
    <source>
        <dbReference type="EMBL" id="CUN31466.1"/>
    </source>
</evidence>
<dbReference type="PaxDb" id="166486-ERS852572_03669"/>
<dbReference type="PANTHER" id="PTHR43155">
    <property type="entry name" value="CYCLIC DI-GMP PHOSPHODIESTERASE PA4108-RELATED"/>
    <property type="match status" value="1"/>
</dbReference>
<dbReference type="InterPro" id="IPR003607">
    <property type="entry name" value="HD/PDEase_dom"/>
</dbReference>
<dbReference type="STRING" id="166486.ERS852572_03669"/>
<dbReference type="CDD" id="cd00077">
    <property type="entry name" value="HDc"/>
    <property type="match status" value="1"/>
</dbReference>
<name>A0A173VXW4_9FIRM</name>
<dbReference type="Proteomes" id="UP000095350">
    <property type="component" value="Unassembled WGS sequence"/>
</dbReference>
<proteinExistence type="predicted"/>
<feature type="domain" description="HD-GYP" evidence="1">
    <location>
        <begin position="103"/>
        <end position="297"/>
    </location>
</feature>
<dbReference type="AlphaFoldDB" id="A0A173VXW4"/>
<dbReference type="SMART" id="SM00471">
    <property type="entry name" value="HDc"/>
    <property type="match status" value="1"/>
</dbReference>
<organism evidence="2 3">
    <name type="scientific">Roseburia intestinalis</name>
    <dbReference type="NCBI Taxonomy" id="166486"/>
    <lineage>
        <taxon>Bacteria</taxon>
        <taxon>Bacillati</taxon>
        <taxon>Bacillota</taxon>
        <taxon>Clostridia</taxon>
        <taxon>Lachnospirales</taxon>
        <taxon>Lachnospiraceae</taxon>
        <taxon>Roseburia</taxon>
    </lineage>
</organism>
<dbReference type="PANTHER" id="PTHR43155:SF2">
    <property type="entry name" value="CYCLIC DI-GMP PHOSPHODIESTERASE PA4108"/>
    <property type="match status" value="1"/>
</dbReference>
<dbReference type="Gene3D" id="1.10.3210.10">
    <property type="entry name" value="Hypothetical protein af1432"/>
    <property type="match status" value="1"/>
</dbReference>
<gene>
    <name evidence="2" type="primary">rpfG_11</name>
    <name evidence="2" type="ORF">ERS852572_03669</name>
</gene>
<evidence type="ECO:0000313" key="3">
    <source>
        <dbReference type="Proteomes" id="UP000095350"/>
    </source>
</evidence>
<sequence length="344" mass="39226">MRIRQVKSLVGGETLVEPVITKEKEILISGGTVLKPEYLDLISFLGIDTVCIEDPYEAFETTHFIISEERKQYYVSEVQKILENHIYHGKNSLNKMTDLANEIVREITEEEQPKVIDIEERNGSLYEHTVLVTMLSLVVAKMLKVKEESYIDIAIGALLHDLGMRYITVPYINFDMDHRPASEVFELKKHTILAYSALEGEDWISPVSKKMVLSHHERKDGSGYPLKQKTKDIECNILQVCDAFDCMISGMECKRISVQQALETMIEAADLLFERKIVKVLQKIVAYYPVGTKIRLNTGETGIVVCQTDNSIRPVVAVLDQDNQMTEIRYDLAKNKKISILQLV</sequence>
<dbReference type="RefSeq" id="WP_055196023.1">
    <property type="nucleotide sequence ID" value="NZ_CABIYH010000044.1"/>
</dbReference>
<dbReference type="InterPro" id="IPR037522">
    <property type="entry name" value="HD_GYP_dom"/>
</dbReference>
<reference evidence="2 3" key="1">
    <citation type="submission" date="2015-09" db="EMBL/GenBank/DDBJ databases">
        <authorList>
            <consortium name="Pathogen Informatics"/>
        </authorList>
    </citation>
    <scope>NUCLEOTIDE SEQUENCE [LARGE SCALE GENOMIC DNA]</scope>
    <source>
        <strain evidence="2 3">2789STDY5834960</strain>
    </source>
</reference>
<dbReference type="GO" id="GO:0071111">
    <property type="term" value="F:cyclic-guanylate-specific phosphodiesterase activity"/>
    <property type="evidence" value="ECO:0007669"/>
    <property type="project" value="UniProtKB-EC"/>
</dbReference>